<evidence type="ECO:0000313" key="1">
    <source>
        <dbReference type="EMBL" id="JAH77578.1"/>
    </source>
</evidence>
<name>A0A0E9VK10_ANGAN</name>
<dbReference type="AlphaFoldDB" id="A0A0E9VK10"/>
<organism evidence="1">
    <name type="scientific">Anguilla anguilla</name>
    <name type="common">European freshwater eel</name>
    <name type="synonym">Muraena anguilla</name>
    <dbReference type="NCBI Taxonomy" id="7936"/>
    <lineage>
        <taxon>Eukaryota</taxon>
        <taxon>Metazoa</taxon>
        <taxon>Chordata</taxon>
        <taxon>Craniata</taxon>
        <taxon>Vertebrata</taxon>
        <taxon>Euteleostomi</taxon>
        <taxon>Actinopterygii</taxon>
        <taxon>Neopterygii</taxon>
        <taxon>Teleostei</taxon>
        <taxon>Anguilliformes</taxon>
        <taxon>Anguillidae</taxon>
        <taxon>Anguilla</taxon>
    </lineage>
</organism>
<accession>A0A0E9VK10</accession>
<sequence length="18" mass="2192">METNKLRKKIQSQSIHHI</sequence>
<reference evidence="1" key="1">
    <citation type="submission" date="2014-11" db="EMBL/GenBank/DDBJ databases">
        <authorList>
            <person name="Amaro Gonzalez C."/>
        </authorList>
    </citation>
    <scope>NUCLEOTIDE SEQUENCE</scope>
</reference>
<proteinExistence type="predicted"/>
<protein>
    <submittedName>
        <fullName evidence="1">Uncharacterized protein</fullName>
    </submittedName>
</protein>
<reference evidence="1" key="2">
    <citation type="journal article" date="2015" name="Fish Shellfish Immunol.">
        <title>Early steps in the European eel (Anguilla anguilla)-Vibrio vulnificus interaction in the gills: Role of the RtxA13 toxin.</title>
        <authorList>
            <person name="Callol A."/>
            <person name="Pajuelo D."/>
            <person name="Ebbesson L."/>
            <person name="Teles M."/>
            <person name="MacKenzie S."/>
            <person name="Amaro C."/>
        </authorList>
    </citation>
    <scope>NUCLEOTIDE SEQUENCE</scope>
</reference>
<dbReference type="EMBL" id="GBXM01030999">
    <property type="protein sequence ID" value="JAH77578.1"/>
    <property type="molecule type" value="Transcribed_RNA"/>
</dbReference>